<dbReference type="InterPro" id="IPR036864">
    <property type="entry name" value="Zn2-C6_fun-type_DNA-bd_sf"/>
</dbReference>
<evidence type="ECO:0000313" key="7">
    <source>
        <dbReference type="Proteomes" id="UP000248423"/>
    </source>
</evidence>
<dbReference type="SUPFAM" id="SSF57701">
    <property type="entry name" value="Zn2/Cys6 DNA-binding domain"/>
    <property type="match status" value="1"/>
</dbReference>
<evidence type="ECO:0000256" key="1">
    <source>
        <dbReference type="ARBA" id="ARBA00023015"/>
    </source>
</evidence>
<sequence length="528" mass="59039">MGGIPFRSTGCNTCRRRKVKCDEAKPECNRCTKNGHVCTGYERKRVFIHKSPEAIEEGDLKLIRRPKATPGNCKIADRQLTRVEPELPRLNLNAAVRSQLLTSFIDTFLPTSRNLQDGTGPNILESLPELCGNSPLLDRAVMSLSSAFLAKQHKDDRLLWYSTKLYSTSMEIMHGKIRSGKGLGQDVLYTTVIFQLYELIHSSPPGFMAWIAHVQGSNAIIDQCAGQKEETVAEKLFHRQLKFVTLCDAVGRRKAATLYNVLTARDRSARGSAELEPIDELTDILAECSALIERVDSFIEQALESPKRDGKAGEKLLRSCLALEEKLHRACLEMQEKLGTPSAFPHDTPLREDFRAHLATDLFPDPFQFASLTCAESHLIYWATLILLYPLVDQLLDVLGCPRNDVTPSPSCPTHFQTNKDPSLRSGVAVDFTALAEHYADQVCRSVMYCTQPDMKALGAQLLLAPLSQCAQFFQVQGLTQKYKWCQGVFMLLDSLGLGIAPLLKDMIWPQYRSAQLRRSLSPVEEVP</sequence>
<dbReference type="PROSITE" id="PS00463">
    <property type="entry name" value="ZN2_CY6_FUNGAL_1"/>
    <property type="match status" value="1"/>
</dbReference>
<dbReference type="STRING" id="1448318.A0A319E4I8"/>
<gene>
    <name evidence="6" type="ORF">BO78DRAFT_430897</name>
</gene>
<dbReference type="InterPro" id="IPR001138">
    <property type="entry name" value="Zn2Cys6_DnaBD"/>
</dbReference>
<dbReference type="CDD" id="cd00067">
    <property type="entry name" value="GAL4"/>
    <property type="match status" value="1"/>
</dbReference>
<dbReference type="AlphaFoldDB" id="A0A319E4I8"/>
<reference evidence="6 7" key="1">
    <citation type="submission" date="2018-02" db="EMBL/GenBank/DDBJ databases">
        <title>The genomes of Aspergillus section Nigri reveals drivers in fungal speciation.</title>
        <authorList>
            <consortium name="DOE Joint Genome Institute"/>
            <person name="Vesth T.C."/>
            <person name="Nybo J."/>
            <person name="Theobald S."/>
            <person name="Brandl J."/>
            <person name="Frisvad J.C."/>
            <person name="Nielsen K.F."/>
            <person name="Lyhne E.K."/>
            <person name="Kogle M.E."/>
            <person name="Kuo A."/>
            <person name="Riley R."/>
            <person name="Clum A."/>
            <person name="Nolan M."/>
            <person name="Lipzen A."/>
            <person name="Salamov A."/>
            <person name="Henrissat B."/>
            <person name="Wiebenga A."/>
            <person name="De vries R.P."/>
            <person name="Grigoriev I.V."/>
            <person name="Mortensen U.H."/>
            <person name="Andersen M.R."/>
            <person name="Baker S.E."/>
        </authorList>
    </citation>
    <scope>NUCLEOTIDE SEQUENCE [LARGE SCALE GENOMIC DNA]</scope>
    <source>
        <strain evidence="6 7">CBS 121057</strain>
    </source>
</reference>
<evidence type="ECO:0000256" key="3">
    <source>
        <dbReference type="ARBA" id="ARBA00023163"/>
    </source>
</evidence>
<dbReference type="OrthoDB" id="4491390at2759"/>
<dbReference type="GO" id="GO:0000981">
    <property type="term" value="F:DNA-binding transcription factor activity, RNA polymerase II-specific"/>
    <property type="evidence" value="ECO:0007669"/>
    <property type="project" value="InterPro"/>
</dbReference>
<feature type="domain" description="Zn(2)-C6 fungal-type" evidence="5">
    <location>
        <begin position="10"/>
        <end position="39"/>
    </location>
</feature>
<evidence type="ECO:0000313" key="6">
    <source>
        <dbReference type="EMBL" id="PYI05012.1"/>
    </source>
</evidence>
<keyword evidence="2" id="KW-0238">DNA-binding</keyword>
<dbReference type="GO" id="GO:0003677">
    <property type="term" value="F:DNA binding"/>
    <property type="evidence" value="ECO:0007669"/>
    <property type="project" value="UniProtKB-KW"/>
</dbReference>
<dbReference type="Gene3D" id="4.10.240.10">
    <property type="entry name" value="Zn(2)-C6 fungal-type DNA-binding domain"/>
    <property type="match status" value="1"/>
</dbReference>
<dbReference type="VEuPathDB" id="FungiDB:BO78DRAFT_430897"/>
<dbReference type="EMBL" id="KZ826362">
    <property type="protein sequence ID" value="PYI05012.1"/>
    <property type="molecule type" value="Genomic_DNA"/>
</dbReference>
<dbReference type="GO" id="GO:0009893">
    <property type="term" value="P:positive regulation of metabolic process"/>
    <property type="evidence" value="ECO:0007669"/>
    <property type="project" value="UniProtKB-ARBA"/>
</dbReference>
<evidence type="ECO:0000256" key="4">
    <source>
        <dbReference type="ARBA" id="ARBA00023242"/>
    </source>
</evidence>
<organism evidence="6 7">
    <name type="scientific">Aspergillus sclerotiicarbonarius (strain CBS 121057 / IBT 28362)</name>
    <dbReference type="NCBI Taxonomy" id="1448318"/>
    <lineage>
        <taxon>Eukaryota</taxon>
        <taxon>Fungi</taxon>
        <taxon>Dikarya</taxon>
        <taxon>Ascomycota</taxon>
        <taxon>Pezizomycotina</taxon>
        <taxon>Eurotiomycetes</taxon>
        <taxon>Eurotiomycetidae</taxon>
        <taxon>Eurotiales</taxon>
        <taxon>Aspergillaceae</taxon>
        <taxon>Aspergillus</taxon>
        <taxon>Aspergillus subgen. Circumdati</taxon>
    </lineage>
</organism>
<name>A0A319E4I8_ASPSB</name>
<dbReference type="SMART" id="SM00066">
    <property type="entry name" value="GAL4"/>
    <property type="match status" value="1"/>
</dbReference>
<keyword evidence="4" id="KW-0539">Nucleus</keyword>
<dbReference type="GO" id="GO:0008270">
    <property type="term" value="F:zinc ion binding"/>
    <property type="evidence" value="ECO:0007669"/>
    <property type="project" value="InterPro"/>
</dbReference>
<keyword evidence="7" id="KW-1185">Reference proteome</keyword>
<dbReference type="Proteomes" id="UP000248423">
    <property type="component" value="Unassembled WGS sequence"/>
</dbReference>
<protein>
    <recommendedName>
        <fullName evidence="5">Zn(2)-C6 fungal-type domain-containing protein</fullName>
    </recommendedName>
</protein>
<dbReference type="PROSITE" id="PS50048">
    <property type="entry name" value="ZN2_CY6_FUNGAL_2"/>
    <property type="match status" value="1"/>
</dbReference>
<dbReference type="InterPro" id="IPR053178">
    <property type="entry name" value="Osmoadaptation_assoc"/>
</dbReference>
<dbReference type="PANTHER" id="PTHR38111:SF11">
    <property type="entry name" value="TRANSCRIPTION FACTOR DOMAIN-CONTAINING PROTEIN-RELATED"/>
    <property type="match status" value="1"/>
</dbReference>
<accession>A0A319E4I8</accession>
<dbReference type="PANTHER" id="PTHR38111">
    <property type="entry name" value="ZN(2)-C6 FUNGAL-TYPE DOMAIN-CONTAINING PROTEIN-RELATED"/>
    <property type="match status" value="1"/>
</dbReference>
<proteinExistence type="predicted"/>
<evidence type="ECO:0000259" key="5">
    <source>
        <dbReference type="PROSITE" id="PS50048"/>
    </source>
</evidence>
<keyword evidence="3" id="KW-0804">Transcription</keyword>
<dbReference type="Pfam" id="PF00172">
    <property type="entry name" value="Zn_clus"/>
    <property type="match status" value="1"/>
</dbReference>
<evidence type="ECO:0000256" key="2">
    <source>
        <dbReference type="ARBA" id="ARBA00023125"/>
    </source>
</evidence>
<keyword evidence="1" id="KW-0805">Transcription regulation</keyword>